<feature type="compositionally biased region" description="Pro residues" evidence="2">
    <location>
        <begin position="192"/>
        <end position="201"/>
    </location>
</feature>
<feature type="region of interest" description="Disordered" evidence="2">
    <location>
        <begin position="755"/>
        <end position="803"/>
    </location>
</feature>
<keyword evidence="1" id="KW-0175">Coiled coil</keyword>
<dbReference type="OrthoDB" id="552574at2759"/>
<dbReference type="PROSITE" id="PS50004">
    <property type="entry name" value="C2"/>
    <property type="match status" value="1"/>
</dbReference>
<reference evidence="4" key="1">
    <citation type="submission" date="2018-11" db="EMBL/GenBank/DDBJ databases">
        <authorList>
            <person name="Alioto T."/>
            <person name="Alioto T."/>
        </authorList>
    </citation>
    <scope>NUCLEOTIDE SEQUENCE</scope>
</reference>
<name>A0A8B6C8R8_MYTGA</name>
<dbReference type="InterPro" id="IPR039889">
    <property type="entry name" value="CCD33"/>
</dbReference>
<feature type="coiled-coil region" evidence="1">
    <location>
        <begin position="822"/>
        <end position="856"/>
    </location>
</feature>
<evidence type="ECO:0000256" key="2">
    <source>
        <dbReference type="SAM" id="MobiDB-lite"/>
    </source>
</evidence>
<comment type="caution">
    <text evidence="4">The sequence shown here is derived from an EMBL/GenBank/DDBJ whole genome shotgun (WGS) entry which is preliminary data.</text>
</comment>
<dbReference type="GO" id="GO:0005777">
    <property type="term" value="C:peroxisome"/>
    <property type="evidence" value="ECO:0007669"/>
    <property type="project" value="TreeGrafter"/>
</dbReference>
<dbReference type="EMBL" id="UYJE01001397">
    <property type="protein sequence ID" value="VDI01847.1"/>
    <property type="molecule type" value="Genomic_DNA"/>
</dbReference>
<feature type="region of interest" description="Disordered" evidence="2">
    <location>
        <begin position="190"/>
        <end position="272"/>
    </location>
</feature>
<sequence length="977" mass="110961">MSLSVMDASTLPRVNDKALEFEVNIKDAQFNLEGKYFLRLSVQSLHTKDYSKIKIKESGVPYFENRYEGETDTVAQKESTAMVKFKEKQFVFRLPKGFCMNDKNHDVHLLVEAFTRPKIGAKGRKVGEGKFAIYPRPNAPRIKVNVEPGDDFYNYTDVMSLLRTVSTDSVQMHCGRIRCTYALREVLTVKPKSPPKTPPKSPVKKTVPKQKSPELREKDDKNRTNRLEPPPTNRTITPTDSWGGDNVSINVPATPPLPPQLEGRKIPEDPLQDKDRHSFEISKSYRHVALKGKEQIDVILHGASNLPTTPDGQLPVPFGVVKSKTDDDKNVKTGASTHTSLRPTTAPSWEELVTVNFEEKSAADEVLTIIAADHPSKEMLVKYEIPLSYLQPFHQYHLELIKPVKGIPNGVKTYVTITRKTMHLPKDPSSPDYLALEATLRSVQKPLQTAKGPLIAVARVIPDYYNYKNNQLLTNPRSAGVTMNSVTFPNPHPSSFSVPPRSMHGYPQISLPGRPDVQPEWNHPYLFCEERDKATMFTPSAALVLEYYEASAAMSDQFWKMVSPVGFSAVPLDKDMYTELTNNRAKQGLRIDGVPIQGTEYVTIEGKQPTVGMILRLITTNNPDSMVSTSNVDNLPELNLFPEPQGYYRTASPDIMLITHTDDPTNTTMQDYSQDITVDSQVLMEPVREPVGPAYYLQKKVKRPMSPPTMYRVYDLPVDRYDENQPIKDGEMPPYEAVETVLPEYQYIFVDPNSQTGQRTTQTQSPTIRVRHQAPPADTTMPGAYGTSISERHRRPPDDLDKTSLSVMDHQMRELENYRSAVHKMGQDILALRAQIQELEGNNSQLRRDLANYNDASKLMIESAELDGMTKPEIMSRYAGLKQTLHSQTNDVKAYKMKVQALQNDLIKKNDAQKNYLHMTHQFNKQKEQLLRMQEKSAKWKKVEETCRSQEKVIEKMEKVLERQHKDRSKNQKGMFL</sequence>
<accession>A0A8B6C8R8</accession>
<dbReference type="Proteomes" id="UP000596742">
    <property type="component" value="Unassembled WGS sequence"/>
</dbReference>
<feature type="compositionally biased region" description="Low complexity" evidence="2">
    <location>
        <begin position="755"/>
        <end position="764"/>
    </location>
</feature>
<feature type="compositionally biased region" description="Basic and acidic residues" evidence="2">
    <location>
        <begin position="211"/>
        <end position="226"/>
    </location>
</feature>
<evidence type="ECO:0000313" key="4">
    <source>
        <dbReference type="EMBL" id="VDI01847.1"/>
    </source>
</evidence>
<organism evidence="4 5">
    <name type="scientific">Mytilus galloprovincialis</name>
    <name type="common">Mediterranean mussel</name>
    <dbReference type="NCBI Taxonomy" id="29158"/>
    <lineage>
        <taxon>Eukaryota</taxon>
        <taxon>Metazoa</taxon>
        <taxon>Spiralia</taxon>
        <taxon>Lophotrochozoa</taxon>
        <taxon>Mollusca</taxon>
        <taxon>Bivalvia</taxon>
        <taxon>Autobranchia</taxon>
        <taxon>Pteriomorphia</taxon>
        <taxon>Mytilida</taxon>
        <taxon>Mytiloidea</taxon>
        <taxon>Mytilidae</taxon>
        <taxon>Mytilinae</taxon>
        <taxon>Mytilus</taxon>
    </lineage>
</organism>
<evidence type="ECO:0000259" key="3">
    <source>
        <dbReference type="PROSITE" id="PS50004"/>
    </source>
</evidence>
<protein>
    <recommendedName>
        <fullName evidence="3">C2 domain-containing protein</fullName>
    </recommendedName>
</protein>
<evidence type="ECO:0000313" key="5">
    <source>
        <dbReference type="Proteomes" id="UP000596742"/>
    </source>
</evidence>
<proteinExistence type="predicted"/>
<keyword evidence="5" id="KW-1185">Reference proteome</keyword>
<evidence type="ECO:0000256" key="1">
    <source>
        <dbReference type="SAM" id="Coils"/>
    </source>
</evidence>
<feature type="coiled-coil region" evidence="1">
    <location>
        <begin position="885"/>
        <end position="912"/>
    </location>
</feature>
<dbReference type="InterPro" id="IPR000008">
    <property type="entry name" value="C2_dom"/>
</dbReference>
<dbReference type="PANTHER" id="PTHR21623">
    <property type="entry name" value="SPERIOLIN-BINDING FACTOR"/>
    <property type="match status" value="1"/>
</dbReference>
<dbReference type="AlphaFoldDB" id="A0A8B6C8R8"/>
<feature type="domain" description="C2" evidence="3">
    <location>
        <begin position="275"/>
        <end position="400"/>
    </location>
</feature>
<gene>
    <name evidence="4" type="ORF">MGAL_10B039029</name>
</gene>
<dbReference type="PANTHER" id="PTHR21623:SF2">
    <property type="entry name" value="COILED-COIL DOMAIN-CONTAINING PROTEIN 33"/>
    <property type="match status" value="1"/>
</dbReference>
<feature type="compositionally biased region" description="Basic and acidic residues" evidence="2">
    <location>
        <begin position="262"/>
        <end position="272"/>
    </location>
</feature>